<evidence type="ECO:0008006" key="3">
    <source>
        <dbReference type="Google" id="ProtNLM"/>
    </source>
</evidence>
<sequence length="116" mass="13422">MSNELIDRHNRQEDIKNGLEFIQSSLPFFGSQKEYEVFVQKLVRNLYNEGNDLYKEGHKNESINQYSEALNLAKYATSEEIVITSETLERLHVNRAACYLAMVIGVFIQLSHSTYS</sequence>
<dbReference type="Gene3D" id="1.25.40.10">
    <property type="entry name" value="Tetratricopeptide repeat domain"/>
    <property type="match status" value="1"/>
</dbReference>
<dbReference type="PANTHER" id="PTHR14928:SF13">
    <property type="entry name" value="ZINC FINGER CCCH DOMAIN-CONTAINING PROTEIN 7A"/>
    <property type="match status" value="1"/>
</dbReference>
<evidence type="ECO:0000313" key="2">
    <source>
        <dbReference type="Proteomes" id="UP001162483"/>
    </source>
</evidence>
<dbReference type="InterPro" id="IPR039691">
    <property type="entry name" value="ZC3H7A/B"/>
</dbReference>
<name>A0ABN9H3N3_9NEOB</name>
<dbReference type="PANTHER" id="PTHR14928">
    <property type="entry name" value="MICRO-RNA BINDING ZINC FINGER CCCH DOMAIN-CONTAINING PROTEIN 7"/>
    <property type="match status" value="1"/>
</dbReference>
<dbReference type="InterPro" id="IPR011990">
    <property type="entry name" value="TPR-like_helical_dom_sf"/>
</dbReference>
<dbReference type="EMBL" id="CATNWA010020049">
    <property type="protein sequence ID" value="CAI9616349.1"/>
    <property type="molecule type" value="Genomic_DNA"/>
</dbReference>
<gene>
    <name evidence="1" type="ORF">SPARVUS_LOCUS15364565</name>
</gene>
<proteinExistence type="predicted"/>
<dbReference type="Proteomes" id="UP001162483">
    <property type="component" value="Unassembled WGS sequence"/>
</dbReference>
<organism evidence="1 2">
    <name type="scientific">Staurois parvus</name>
    <dbReference type="NCBI Taxonomy" id="386267"/>
    <lineage>
        <taxon>Eukaryota</taxon>
        <taxon>Metazoa</taxon>
        <taxon>Chordata</taxon>
        <taxon>Craniata</taxon>
        <taxon>Vertebrata</taxon>
        <taxon>Euteleostomi</taxon>
        <taxon>Amphibia</taxon>
        <taxon>Batrachia</taxon>
        <taxon>Anura</taxon>
        <taxon>Neobatrachia</taxon>
        <taxon>Ranoidea</taxon>
        <taxon>Ranidae</taxon>
        <taxon>Staurois</taxon>
    </lineage>
</organism>
<keyword evidence="2" id="KW-1185">Reference proteome</keyword>
<reference evidence="1" key="1">
    <citation type="submission" date="2023-05" db="EMBL/GenBank/DDBJ databases">
        <authorList>
            <person name="Stuckert A."/>
        </authorList>
    </citation>
    <scope>NUCLEOTIDE SEQUENCE</scope>
</reference>
<protein>
    <recommendedName>
        <fullName evidence="3">Tetratricopeptide repeat protein</fullName>
    </recommendedName>
</protein>
<accession>A0ABN9H3N3</accession>
<evidence type="ECO:0000313" key="1">
    <source>
        <dbReference type="EMBL" id="CAI9616349.1"/>
    </source>
</evidence>
<dbReference type="SUPFAM" id="SSF48452">
    <property type="entry name" value="TPR-like"/>
    <property type="match status" value="1"/>
</dbReference>
<comment type="caution">
    <text evidence="1">The sequence shown here is derived from an EMBL/GenBank/DDBJ whole genome shotgun (WGS) entry which is preliminary data.</text>
</comment>